<dbReference type="EMBL" id="CP015961">
    <property type="protein sequence ID" value="ANI92446.1"/>
    <property type="molecule type" value="Genomic_DNA"/>
</dbReference>
<feature type="binding site" evidence="15">
    <location>
        <position position="95"/>
    </location>
    <ligand>
        <name>substrate</name>
    </ligand>
</feature>
<evidence type="ECO:0000256" key="3">
    <source>
        <dbReference type="ARBA" id="ARBA00012996"/>
    </source>
</evidence>
<dbReference type="KEGG" id="dtm:BJL86_1670"/>
<comment type="catalytic activity">
    <reaction evidence="13">
        <text>a 2,3-saturated acyl-[ACP] + NAD(+) = a (2E)-enoyl-[ACP] + NADH + H(+)</text>
        <dbReference type="Rhea" id="RHEA:10240"/>
        <dbReference type="Rhea" id="RHEA-COMP:9925"/>
        <dbReference type="Rhea" id="RHEA-COMP:9926"/>
        <dbReference type="ChEBI" id="CHEBI:15378"/>
        <dbReference type="ChEBI" id="CHEBI:57540"/>
        <dbReference type="ChEBI" id="CHEBI:57945"/>
        <dbReference type="ChEBI" id="CHEBI:78784"/>
        <dbReference type="ChEBI" id="CHEBI:78785"/>
        <dbReference type="EC" id="1.3.1.9"/>
    </reaction>
    <physiologicalReaction direction="right-to-left" evidence="13">
        <dbReference type="Rhea" id="RHEA:10242"/>
    </physiologicalReaction>
</comment>
<dbReference type="NCBIfam" id="NF040631">
    <property type="entry name" value="InhA"/>
    <property type="match status" value="1"/>
</dbReference>
<comment type="pathway">
    <text evidence="1">Lipid metabolism; mycolic acid biosynthesis.</text>
</comment>
<gene>
    <name evidence="17" type="ORF">BJL86_1670</name>
</gene>
<evidence type="ECO:0000256" key="5">
    <source>
        <dbReference type="ARBA" id="ARBA00022516"/>
    </source>
</evidence>
<comment type="similarity">
    <text evidence="2 14">Belongs to the short-chain dehydrogenases/reductases (SDR) family. FabI subfamily.</text>
</comment>
<dbReference type="OrthoDB" id="9803628at2"/>
<protein>
    <recommendedName>
        <fullName evidence="4 14">Enoyl-[acyl-carrier-protein] reductase [NADH]</fullName>
        <ecNumber evidence="3 14">1.3.1.9</ecNumber>
    </recommendedName>
</protein>
<evidence type="ECO:0000313" key="18">
    <source>
        <dbReference type="Proteomes" id="UP000186104"/>
    </source>
</evidence>
<keyword evidence="9" id="KW-0443">Lipid metabolism</keyword>
<evidence type="ECO:0000256" key="12">
    <source>
        <dbReference type="ARBA" id="ARBA00048076"/>
    </source>
</evidence>
<evidence type="ECO:0000256" key="15">
    <source>
        <dbReference type="PIRSR" id="PIRSR000094-2"/>
    </source>
</evidence>
<evidence type="ECO:0000256" key="10">
    <source>
        <dbReference type="ARBA" id="ARBA00023160"/>
    </source>
</evidence>
<evidence type="ECO:0000256" key="14">
    <source>
        <dbReference type="PIRNR" id="PIRNR000094"/>
    </source>
</evidence>
<feature type="binding site" evidence="16">
    <location>
        <begin position="190"/>
        <end position="194"/>
    </location>
    <ligand>
        <name>NAD(+)</name>
        <dbReference type="ChEBI" id="CHEBI:57540"/>
    </ligand>
</feature>
<evidence type="ECO:0000256" key="2">
    <source>
        <dbReference type="ARBA" id="ARBA00009233"/>
    </source>
</evidence>
<dbReference type="GO" id="GO:0050343">
    <property type="term" value="F:trans-2-enoyl-CoA reductase (NADH) activity"/>
    <property type="evidence" value="ECO:0007669"/>
    <property type="project" value="RHEA"/>
</dbReference>
<keyword evidence="6" id="KW-0276">Fatty acid metabolism</keyword>
<dbReference type="InterPro" id="IPR036291">
    <property type="entry name" value="NAD(P)-bd_dom_sf"/>
</dbReference>
<feature type="binding site" evidence="16">
    <location>
        <position position="14"/>
    </location>
    <ligand>
        <name>NAD(+)</name>
        <dbReference type="ChEBI" id="CHEBI:57540"/>
    </ligand>
</feature>
<keyword evidence="8 14" id="KW-0520">NAD</keyword>
<dbReference type="GO" id="GO:0006633">
    <property type="term" value="P:fatty acid biosynthetic process"/>
    <property type="evidence" value="ECO:0007669"/>
    <property type="project" value="UniProtKB-KW"/>
</dbReference>
<dbReference type="GO" id="GO:0004318">
    <property type="term" value="F:enoyl-[acyl-carrier-protein] reductase (NADH) activity"/>
    <property type="evidence" value="ECO:0007669"/>
    <property type="project" value="UniProtKB-EC"/>
</dbReference>
<reference evidence="17 18" key="1">
    <citation type="submission" date="2016-06" db="EMBL/GenBank/DDBJ databases">
        <title>Complete genome sequence of a saline-alkali tolerant type strain Dietzia timorensis ID05-A0528T.</title>
        <authorList>
            <person name="Wu X."/>
        </authorList>
    </citation>
    <scope>NUCLEOTIDE SEQUENCE [LARGE SCALE GENOMIC DNA]</scope>
    <source>
        <strain evidence="17 18">ID05-A0528</strain>
    </source>
</reference>
<organism evidence="17 18">
    <name type="scientific">Dietzia timorensis</name>
    <dbReference type="NCBI Taxonomy" id="499555"/>
    <lineage>
        <taxon>Bacteria</taxon>
        <taxon>Bacillati</taxon>
        <taxon>Actinomycetota</taxon>
        <taxon>Actinomycetes</taxon>
        <taxon>Mycobacteriales</taxon>
        <taxon>Dietziaceae</taxon>
        <taxon>Dietzia</taxon>
    </lineage>
</organism>
<comment type="catalytic activity">
    <reaction evidence="12">
        <text>a 2,3-saturated acyl-CoA + NAD(+) = a (2E)-enoyl-CoA + NADH + H(+)</text>
        <dbReference type="Rhea" id="RHEA:18177"/>
        <dbReference type="ChEBI" id="CHEBI:15378"/>
        <dbReference type="ChEBI" id="CHEBI:57540"/>
        <dbReference type="ChEBI" id="CHEBI:57945"/>
        <dbReference type="ChEBI" id="CHEBI:58856"/>
        <dbReference type="ChEBI" id="CHEBI:65111"/>
    </reaction>
    <physiologicalReaction direction="right-to-left" evidence="12">
        <dbReference type="Rhea" id="RHEA:18179"/>
    </physiologicalReaction>
</comment>
<proteinExistence type="inferred from homology"/>
<evidence type="ECO:0000313" key="17">
    <source>
        <dbReference type="EMBL" id="ANI92446.1"/>
    </source>
</evidence>
<dbReference type="PIRSF" id="PIRSF000094">
    <property type="entry name" value="Enoyl-ACP_rdct"/>
    <property type="match status" value="1"/>
</dbReference>
<name>A0A173LJE7_9ACTN</name>
<evidence type="ECO:0000256" key="1">
    <source>
        <dbReference type="ARBA" id="ARBA00004796"/>
    </source>
</evidence>
<dbReference type="Pfam" id="PF13561">
    <property type="entry name" value="adh_short_C2"/>
    <property type="match status" value="1"/>
</dbReference>
<keyword evidence="5 14" id="KW-0444">Lipid biosynthesis</keyword>
<feature type="binding site" evidence="16">
    <location>
        <begin position="64"/>
        <end position="65"/>
    </location>
    <ligand>
        <name>NAD(+)</name>
        <dbReference type="ChEBI" id="CHEBI:57540"/>
    </ligand>
</feature>
<dbReference type="Proteomes" id="UP000186104">
    <property type="component" value="Chromosome"/>
</dbReference>
<dbReference type="AlphaFoldDB" id="A0A173LJE7"/>
<comment type="subunit">
    <text evidence="11">Homodimer. Homotetramer.</text>
</comment>
<dbReference type="SUPFAM" id="SSF51735">
    <property type="entry name" value="NAD(P)-binding Rossmann-fold domains"/>
    <property type="match status" value="1"/>
</dbReference>
<evidence type="ECO:0000256" key="4">
    <source>
        <dbReference type="ARBA" id="ARBA00017755"/>
    </source>
</evidence>
<evidence type="ECO:0000256" key="11">
    <source>
        <dbReference type="ARBA" id="ARBA00046824"/>
    </source>
</evidence>
<dbReference type="NCBIfam" id="NF005908">
    <property type="entry name" value="PRK07889.1"/>
    <property type="match status" value="1"/>
</dbReference>
<dbReference type="PANTHER" id="PTHR43159:SF2">
    <property type="entry name" value="ENOYL-[ACYL-CARRIER-PROTEIN] REDUCTASE [NADH], CHLOROPLASTIC"/>
    <property type="match status" value="1"/>
</dbReference>
<evidence type="ECO:0000256" key="13">
    <source>
        <dbReference type="ARBA" id="ARBA00049160"/>
    </source>
</evidence>
<evidence type="ECO:0000256" key="9">
    <source>
        <dbReference type="ARBA" id="ARBA00023098"/>
    </source>
</evidence>
<keyword evidence="7 14" id="KW-0560">Oxidoreductase</keyword>
<feature type="binding site" evidence="16">
    <location>
        <position position="92"/>
    </location>
    <ligand>
        <name>NAD(+)</name>
        <dbReference type="ChEBI" id="CHEBI:57540"/>
    </ligand>
</feature>
<dbReference type="STRING" id="499555.BJL86_1670"/>
<dbReference type="UniPathway" id="UPA00915"/>
<dbReference type="RefSeq" id="WP_067471128.1">
    <property type="nucleotide sequence ID" value="NZ_CP015961.1"/>
</dbReference>
<keyword evidence="10 14" id="KW-0275">Fatty acid biosynthesis</keyword>
<sequence>MGSVLEGKTILITGVITDASIAFSVAKKAQEEGANVILTGFGRVSLVKAIAKRLPETPPVVELDVQNEEHLSTLAERLREHTDRIDGVVHSIGFAPPSAMGDGFLETPYADVSTAIEISSYSYAALAKAVQPLMTTGGSIVGMNFDPRTAMPFYNWMSVAKNALESINRYVARELGSKGIRSNLVAAGPIKTLAAKSIAGSAIGDGNELDQLQTEWANRAPLGWDVNDAAPVAATVVAALSDLMPATTGTVIYADGGFGSVAFA</sequence>
<evidence type="ECO:0000256" key="16">
    <source>
        <dbReference type="PIRSR" id="PIRSR000094-3"/>
    </source>
</evidence>
<dbReference type="PRINTS" id="PR00081">
    <property type="entry name" value="GDHRDH"/>
</dbReference>
<dbReference type="PANTHER" id="PTHR43159">
    <property type="entry name" value="ENOYL-[ACYL-CARRIER-PROTEIN] REDUCTASE"/>
    <property type="match status" value="1"/>
</dbReference>
<dbReference type="EC" id="1.3.1.9" evidence="3 14"/>
<evidence type="ECO:0000256" key="6">
    <source>
        <dbReference type="ARBA" id="ARBA00022832"/>
    </source>
</evidence>
<dbReference type="InterPro" id="IPR053410">
    <property type="entry name" value="Mycobact_enoyl-ACP_red"/>
</dbReference>
<feature type="binding site" evidence="16">
    <location>
        <position position="161"/>
    </location>
    <ligand>
        <name>NAD(+)</name>
        <dbReference type="ChEBI" id="CHEBI:57540"/>
    </ligand>
</feature>
<evidence type="ECO:0000256" key="8">
    <source>
        <dbReference type="ARBA" id="ARBA00023027"/>
    </source>
</evidence>
<accession>A0A173LJE7</accession>
<dbReference type="Gene3D" id="3.40.50.720">
    <property type="entry name" value="NAD(P)-binding Rossmann-like Domain"/>
    <property type="match status" value="1"/>
</dbReference>
<feature type="binding site" evidence="16">
    <location>
        <begin position="20"/>
        <end position="21"/>
    </location>
    <ligand>
        <name>NAD(+)</name>
        <dbReference type="ChEBI" id="CHEBI:57540"/>
    </ligand>
</feature>
<dbReference type="InterPro" id="IPR014358">
    <property type="entry name" value="Enoyl-ACP_Rdtase_NADH"/>
</dbReference>
<dbReference type="InterPro" id="IPR002347">
    <property type="entry name" value="SDR_fam"/>
</dbReference>
<keyword evidence="18" id="KW-1185">Reference proteome</keyword>
<evidence type="ECO:0000256" key="7">
    <source>
        <dbReference type="ARBA" id="ARBA00023002"/>
    </source>
</evidence>